<dbReference type="Gene3D" id="3.40.50.1580">
    <property type="entry name" value="Nucleoside phosphorylase domain"/>
    <property type="match status" value="1"/>
</dbReference>
<organism evidence="7 8">
    <name type="scientific">Massilia niabensis</name>
    <dbReference type="NCBI Taxonomy" id="544910"/>
    <lineage>
        <taxon>Bacteria</taxon>
        <taxon>Pseudomonadati</taxon>
        <taxon>Pseudomonadota</taxon>
        <taxon>Betaproteobacteria</taxon>
        <taxon>Burkholderiales</taxon>
        <taxon>Oxalobacteraceae</taxon>
        <taxon>Telluria group</taxon>
        <taxon>Massilia</taxon>
    </lineage>
</organism>
<evidence type="ECO:0000256" key="3">
    <source>
        <dbReference type="ARBA" id="ARBA00022676"/>
    </source>
</evidence>
<dbReference type="NCBIfam" id="NF006054">
    <property type="entry name" value="PRK08202.1"/>
    <property type="match status" value="1"/>
</dbReference>
<keyword evidence="4 5" id="KW-0808">Transferase</keyword>
<dbReference type="SUPFAM" id="SSF53167">
    <property type="entry name" value="Purine and uridine phosphorylases"/>
    <property type="match status" value="1"/>
</dbReference>
<evidence type="ECO:0000313" key="8">
    <source>
        <dbReference type="Proteomes" id="UP001596050"/>
    </source>
</evidence>
<evidence type="ECO:0000313" key="7">
    <source>
        <dbReference type="EMBL" id="MFC5458403.1"/>
    </source>
</evidence>
<dbReference type="EC" id="2.4.2.1" evidence="5"/>
<dbReference type="NCBIfam" id="TIGR01699">
    <property type="entry name" value="XAPA"/>
    <property type="match status" value="1"/>
</dbReference>
<dbReference type="EMBL" id="JBHSMU010000003">
    <property type="protein sequence ID" value="MFC5458403.1"/>
    <property type="molecule type" value="Genomic_DNA"/>
</dbReference>
<dbReference type="Pfam" id="PF01048">
    <property type="entry name" value="PNP_UDP_1"/>
    <property type="match status" value="1"/>
</dbReference>
<feature type="domain" description="Nucleoside phosphorylase" evidence="6">
    <location>
        <begin position="24"/>
        <end position="268"/>
    </location>
</feature>
<dbReference type="PANTHER" id="PTHR11904">
    <property type="entry name" value="METHYLTHIOADENOSINE/PURINE NUCLEOSIDE PHOSPHORYLASE"/>
    <property type="match status" value="1"/>
</dbReference>
<dbReference type="InterPro" id="IPR000845">
    <property type="entry name" value="Nucleoside_phosphorylase_d"/>
</dbReference>
<dbReference type="PANTHER" id="PTHR11904:SF9">
    <property type="entry name" value="PURINE NUCLEOSIDE PHOSPHORYLASE-RELATED"/>
    <property type="match status" value="1"/>
</dbReference>
<comment type="caution">
    <text evidence="7">The sequence shown here is derived from an EMBL/GenBank/DDBJ whole genome shotgun (WGS) entry which is preliminary data.</text>
</comment>
<accession>A0ABW0KY08</accession>
<reference evidence="8" key="1">
    <citation type="journal article" date="2019" name="Int. J. Syst. Evol. Microbiol.">
        <title>The Global Catalogue of Microorganisms (GCM) 10K type strain sequencing project: providing services to taxonomists for standard genome sequencing and annotation.</title>
        <authorList>
            <consortium name="The Broad Institute Genomics Platform"/>
            <consortium name="The Broad Institute Genome Sequencing Center for Infectious Disease"/>
            <person name="Wu L."/>
            <person name="Ma J."/>
        </authorList>
    </citation>
    <scope>NUCLEOTIDE SEQUENCE [LARGE SCALE GENOMIC DNA]</scope>
    <source>
        <strain evidence="8">KACC 12649</strain>
    </source>
</reference>
<dbReference type="NCBIfam" id="TIGR01700">
    <property type="entry name" value="PNPH"/>
    <property type="match status" value="1"/>
</dbReference>
<sequence length="284" mass="29648">MSSNTPFEAADIIRARKPGFAPRVAMILGSGLGVLAEQMTDAVSISYSELPGFPISTVHGHAGELVLGTLAGVPVVCMKGRGHFYEGYGANVMTSAVRTFKLLGCEMLLVTNAAGSLRAEVDAGSVVVLTDHINLLPGSPMAGPNDDRFGPRFFSMANAYDAELRELVKATAVEKNIAVAEGVYLAAPGPNFETAAEIRAFRTLGADVVGMSVVPEVISARHCGLKVVGISAITNLAEGLSPFALSHEQTLKYAAIAAKDLVTLIHSFTERLGSIPRAANPVAA</sequence>
<dbReference type="InterPro" id="IPR010943">
    <property type="entry name" value="Xanthosine_phosphorylase"/>
</dbReference>
<protein>
    <recommendedName>
        <fullName evidence="5">Purine nucleoside phosphorylase</fullName>
        <ecNumber evidence="5">2.4.2.1</ecNumber>
    </recommendedName>
    <alternativeName>
        <fullName evidence="5">Inosine-guanosine phosphorylase</fullName>
    </alternativeName>
</protein>
<comment type="function">
    <text evidence="5">The purine nucleoside phosphorylases catalyze the phosphorolytic breakdown of the N-glycosidic bond in the beta-(deoxy)ribonucleoside molecules, with the formation of the corresponding free purine bases and pentose-1-phosphate.</text>
</comment>
<evidence type="ECO:0000256" key="5">
    <source>
        <dbReference type="PIRNR" id="PIRNR000477"/>
    </source>
</evidence>
<evidence type="ECO:0000259" key="6">
    <source>
        <dbReference type="Pfam" id="PF01048"/>
    </source>
</evidence>
<keyword evidence="8" id="KW-1185">Reference proteome</keyword>
<dbReference type="InterPro" id="IPR011270">
    <property type="entry name" value="Pur_Nuc_Pase_Ino/Guo-sp"/>
</dbReference>
<proteinExistence type="inferred from homology"/>
<evidence type="ECO:0000256" key="2">
    <source>
        <dbReference type="ARBA" id="ARBA00006751"/>
    </source>
</evidence>
<gene>
    <name evidence="7" type="primary">xapA</name>
    <name evidence="7" type="ORF">ACFPN5_01105</name>
</gene>
<comment type="pathway">
    <text evidence="1 5">Purine metabolism; purine nucleoside salvage.</text>
</comment>
<name>A0ABW0KY08_9BURK</name>
<dbReference type="PIRSF" id="PIRSF000477">
    <property type="entry name" value="PurNPase"/>
    <property type="match status" value="1"/>
</dbReference>
<dbReference type="InterPro" id="IPR011268">
    <property type="entry name" value="Purine_phosphorylase"/>
</dbReference>
<evidence type="ECO:0000256" key="1">
    <source>
        <dbReference type="ARBA" id="ARBA00005058"/>
    </source>
</evidence>
<dbReference type="Proteomes" id="UP001596050">
    <property type="component" value="Unassembled WGS sequence"/>
</dbReference>
<evidence type="ECO:0000256" key="4">
    <source>
        <dbReference type="ARBA" id="ARBA00022679"/>
    </source>
</evidence>
<dbReference type="NCBIfam" id="TIGR01697">
    <property type="entry name" value="PNPH-PUNA-XAPA"/>
    <property type="match status" value="1"/>
</dbReference>
<dbReference type="RefSeq" id="WP_379779224.1">
    <property type="nucleotide sequence ID" value="NZ_JBHSMU010000003.1"/>
</dbReference>
<comment type="similarity">
    <text evidence="2 5">Belongs to the PNP/MTAP phosphorylase family.</text>
</comment>
<dbReference type="InterPro" id="IPR035994">
    <property type="entry name" value="Nucleoside_phosphorylase_sf"/>
</dbReference>
<dbReference type="CDD" id="cd09009">
    <property type="entry name" value="PNP-EcPNPII_like"/>
    <property type="match status" value="1"/>
</dbReference>
<keyword evidence="3 5" id="KW-0328">Glycosyltransferase</keyword>